<dbReference type="EMBL" id="LT629740">
    <property type="protein sequence ID" value="SDS10042.1"/>
    <property type="molecule type" value="Genomic_DNA"/>
</dbReference>
<name>A0A1H1PFM5_MUCMA</name>
<keyword evidence="2" id="KW-1185">Reference proteome</keyword>
<sequence length="306" mass="35646">MSPIEENIIATLAYFDLFSYPLNRGEIYLFLPVKCDMNTFNHSLNSLVNDRHIYRFEKFYSLKDDLYLIQRRIKGNKKANELMLTAEKVCHVLIKFPYVRGIGISGSLSKNFADENADIDMFIITAKNRLWIARTLMHALKKLAYLAGKQHYFCMNYYIDEQNLQITEQNIYTATEVVTLIPLQGDIAFVDFFAANAWCRQFLPNNIMRLSTAKPALKSSFKTFIESLFNNKFGNWLDDQLWRVSASRWNKKTDAKQRNIKGQVMAMNTGKHFAKPDPGDFQANLMNRYRLKMESLLKDDQHSLAK</sequence>
<evidence type="ECO:0000313" key="1">
    <source>
        <dbReference type="EMBL" id="SDS10042.1"/>
    </source>
</evidence>
<organism evidence="1 2">
    <name type="scientific">Mucilaginibacter mallensis</name>
    <dbReference type="NCBI Taxonomy" id="652787"/>
    <lineage>
        <taxon>Bacteria</taxon>
        <taxon>Pseudomonadati</taxon>
        <taxon>Bacteroidota</taxon>
        <taxon>Sphingobacteriia</taxon>
        <taxon>Sphingobacteriales</taxon>
        <taxon>Sphingobacteriaceae</taxon>
        <taxon>Mucilaginibacter</taxon>
    </lineage>
</organism>
<dbReference type="AlphaFoldDB" id="A0A1H1PFM5"/>
<evidence type="ECO:0000313" key="2">
    <source>
        <dbReference type="Proteomes" id="UP000199679"/>
    </source>
</evidence>
<dbReference type="STRING" id="652787.SAMN05216490_0541"/>
<accession>A0A1H1PFM5</accession>
<reference evidence="1 2" key="1">
    <citation type="submission" date="2016-10" db="EMBL/GenBank/DDBJ databases">
        <authorList>
            <person name="de Groot N.N."/>
        </authorList>
    </citation>
    <scope>NUCLEOTIDE SEQUENCE [LARGE SCALE GENOMIC DNA]</scope>
    <source>
        <strain evidence="1 2">MP1X4</strain>
    </source>
</reference>
<proteinExistence type="predicted"/>
<protein>
    <recommendedName>
        <fullName evidence="3">Nucleotidyltransferase domain-containing protein</fullName>
    </recommendedName>
</protein>
<evidence type="ECO:0008006" key="3">
    <source>
        <dbReference type="Google" id="ProtNLM"/>
    </source>
</evidence>
<gene>
    <name evidence="1" type="ORF">SAMN05216490_0541</name>
</gene>
<dbReference type="Proteomes" id="UP000199679">
    <property type="component" value="Chromosome I"/>
</dbReference>